<sequence length="135" mass="15304">MAKPHRTVRTDRARETFLKTLRETCNVSEAARAAGIGRRTAYEWREADETFAANWQDAEDEAADKLEREAWRRAVEGTDKPVTFQGAITATYKEYSDRMLEILLKAHRPDKFVERFKGEVSGGVSITVLPEDAGL</sequence>
<gene>
    <name evidence="1" type="ORF">FBR43_05145</name>
</gene>
<comment type="caution">
    <text evidence="1">The sequence shown here is derived from an EMBL/GenBank/DDBJ whole genome shotgun (WGS) entry which is preliminary data.</text>
</comment>
<evidence type="ECO:0000313" key="1">
    <source>
        <dbReference type="EMBL" id="TKD50208.1"/>
    </source>
</evidence>
<dbReference type="AlphaFoldDB" id="A0A4V5PW97"/>
<reference evidence="1 2" key="1">
    <citation type="submission" date="2019-04" db="EMBL/GenBank/DDBJ databases">
        <authorList>
            <person name="Yang Y."/>
            <person name="Wei D."/>
        </authorList>
    </citation>
    <scope>NUCLEOTIDE SEQUENCE [LARGE SCALE GENOMIC DNA]</scope>
    <source>
        <strain evidence="1 2">L-1-4w-11</strain>
    </source>
</reference>
<dbReference type="OrthoDB" id="7282816at2"/>
<dbReference type="RefSeq" id="WP_136942151.1">
    <property type="nucleotide sequence ID" value="NZ_SWKR01000002.1"/>
</dbReference>
<dbReference type="EMBL" id="SWKR01000002">
    <property type="protein sequence ID" value="TKD50208.1"/>
    <property type="molecule type" value="Genomic_DNA"/>
</dbReference>
<name>A0A4V5PW97_9SPHN</name>
<keyword evidence="2" id="KW-1185">Reference proteome</keyword>
<organism evidence="1 2">
    <name type="scientific">Sphingomonas baiyangensis</name>
    <dbReference type="NCBI Taxonomy" id="2572576"/>
    <lineage>
        <taxon>Bacteria</taxon>
        <taxon>Pseudomonadati</taxon>
        <taxon>Pseudomonadota</taxon>
        <taxon>Alphaproteobacteria</taxon>
        <taxon>Sphingomonadales</taxon>
        <taxon>Sphingomonadaceae</taxon>
        <taxon>Sphingomonas</taxon>
    </lineage>
</organism>
<protein>
    <submittedName>
        <fullName evidence="1">Terminase</fullName>
    </submittedName>
</protein>
<evidence type="ECO:0000313" key="2">
    <source>
        <dbReference type="Proteomes" id="UP000309138"/>
    </source>
</evidence>
<dbReference type="Gene3D" id="1.10.10.60">
    <property type="entry name" value="Homeodomain-like"/>
    <property type="match status" value="1"/>
</dbReference>
<proteinExistence type="predicted"/>
<dbReference type="Proteomes" id="UP000309138">
    <property type="component" value="Unassembled WGS sequence"/>
</dbReference>
<accession>A0A4V5PW97</accession>